<dbReference type="InParanoid" id="A0A067RGD4"/>
<dbReference type="GO" id="GO:0019432">
    <property type="term" value="P:triglyceride biosynthetic process"/>
    <property type="evidence" value="ECO:0007669"/>
    <property type="project" value="TreeGrafter"/>
</dbReference>
<protein>
    <submittedName>
        <fullName evidence="2">Glycerol-3-phosphate acyltransferase 1, mitochondrial</fullName>
    </submittedName>
</protein>
<sequence>MEKLKNDLFCAGRDVGFMGDIVDVINHACDLLGPGLVRRERVLKEGGEPVVMIRPFTMVPNVIELSYYSNALLSHFALDSVVVTALYSLLSVEKNSPDIAGSYQVLGFTMGQIRQCVLDLCEILQFEFIFTKPCQQLENAIDDALTQFKHKEILKYDEPTYSEEQNWSRNFAKNFDGESSDSGEDTHSRQTVMLDTREEAVQSLEFYRNMLRPLIDAYAISALGLHRLVGRHLTEQDYMQELLLEMKTQLKMGFAQYEESLSVDAFKNSLKLFERWEVLECFSHDRIKLLYLRDEFDNERSIQTVFDKVKRFKCDPVLCGAS</sequence>
<dbReference type="GO" id="GO:0006631">
    <property type="term" value="P:fatty acid metabolic process"/>
    <property type="evidence" value="ECO:0007669"/>
    <property type="project" value="TreeGrafter"/>
</dbReference>
<evidence type="ECO:0000313" key="2">
    <source>
        <dbReference type="EMBL" id="KDR22088.1"/>
    </source>
</evidence>
<name>A0A067RGD4_ZOONE</name>
<dbReference type="PANTHER" id="PTHR12563:SF23">
    <property type="entry name" value="BCDNA.GH07066"/>
    <property type="match status" value="1"/>
</dbReference>
<dbReference type="Proteomes" id="UP000027135">
    <property type="component" value="Unassembled WGS sequence"/>
</dbReference>
<evidence type="ECO:0000259" key="1">
    <source>
        <dbReference type="Pfam" id="PF19277"/>
    </source>
</evidence>
<dbReference type="GO" id="GO:0004366">
    <property type="term" value="F:glycerol-3-phosphate O-acyltransferase activity"/>
    <property type="evidence" value="ECO:0007669"/>
    <property type="project" value="TreeGrafter"/>
</dbReference>
<dbReference type="GO" id="GO:0031966">
    <property type="term" value="C:mitochondrial membrane"/>
    <property type="evidence" value="ECO:0007669"/>
    <property type="project" value="TreeGrafter"/>
</dbReference>
<dbReference type="AlphaFoldDB" id="A0A067RGD4"/>
<dbReference type="STRING" id="136037.A0A067RGD4"/>
<organism evidence="2 3">
    <name type="scientific">Zootermopsis nevadensis</name>
    <name type="common">Dampwood termite</name>
    <dbReference type="NCBI Taxonomy" id="136037"/>
    <lineage>
        <taxon>Eukaryota</taxon>
        <taxon>Metazoa</taxon>
        <taxon>Ecdysozoa</taxon>
        <taxon>Arthropoda</taxon>
        <taxon>Hexapoda</taxon>
        <taxon>Insecta</taxon>
        <taxon>Pterygota</taxon>
        <taxon>Neoptera</taxon>
        <taxon>Polyneoptera</taxon>
        <taxon>Dictyoptera</taxon>
        <taxon>Blattodea</taxon>
        <taxon>Blattoidea</taxon>
        <taxon>Termitoidae</taxon>
        <taxon>Termopsidae</taxon>
        <taxon>Zootermopsis</taxon>
    </lineage>
</organism>
<dbReference type="EMBL" id="KK852521">
    <property type="protein sequence ID" value="KDR22088.1"/>
    <property type="molecule type" value="Genomic_DNA"/>
</dbReference>
<keyword evidence="2" id="KW-0012">Acyltransferase</keyword>
<dbReference type="InterPro" id="IPR022284">
    <property type="entry name" value="GPAT/DHAPAT"/>
</dbReference>
<dbReference type="PANTHER" id="PTHR12563">
    <property type="entry name" value="GLYCEROL-3-PHOSPHATE ACYLTRANSFERASE"/>
    <property type="match status" value="1"/>
</dbReference>
<feature type="domain" description="GPAT/DHAPAT C-terminal" evidence="1">
    <location>
        <begin position="22"/>
        <end position="280"/>
    </location>
</feature>
<dbReference type="eggNOG" id="KOG3729">
    <property type="taxonomic scope" value="Eukaryota"/>
</dbReference>
<evidence type="ECO:0000313" key="3">
    <source>
        <dbReference type="Proteomes" id="UP000027135"/>
    </source>
</evidence>
<dbReference type="Pfam" id="PF19277">
    <property type="entry name" value="GPAT_C"/>
    <property type="match status" value="1"/>
</dbReference>
<dbReference type="GO" id="GO:0008654">
    <property type="term" value="P:phospholipid biosynthetic process"/>
    <property type="evidence" value="ECO:0007669"/>
    <property type="project" value="TreeGrafter"/>
</dbReference>
<keyword evidence="2" id="KW-0808">Transferase</keyword>
<dbReference type="GO" id="GO:0006072">
    <property type="term" value="P:glycerol-3-phosphate metabolic process"/>
    <property type="evidence" value="ECO:0007669"/>
    <property type="project" value="TreeGrafter"/>
</dbReference>
<reference evidence="2 3" key="1">
    <citation type="journal article" date="2014" name="Nat. Commun.">
        <title>Molecular traces of alternative social organization in a termite genome.</title>
        <authorList>
            <person name="Terrapon N."/>
            <person name="Li C."/>
            <person name="Robertson H.M."/>
            <person name="Ji L."/>
            <person name="Meng X."/>
            <person name="Booth W."/>
            <person name="Chen Z."/>
            <person name="Childers C.P."/>
            <person name="Glastad K.M."/>
            <person name="Gokhale K."/>
            <person name="Gowin J."/>
            <person name="Gronenberg W."/>
            <person name="Hermansen R.A."/>
            <person name="Hu H."/>
            <person name="Hunt B.G."/>
            <person name="Huylmans A.K."/>
            <person name="Khalil S.M."/>
            <person name="Mitchell R.D."/>
            <person name="Munoz-Torres M.C."/>
            <person name="Mustard J.A."/>
            <person name="Pan H."/>
            <person name="Reese J.T."/>
            <person name="Scharf M.E."/>
            <person name="Sun F."/>
            <person name="Vogel H."/>
            <person name="Xiao J."/>
            <person name="Yang W."/>
            <person name="Yang Z."/>
            <person name="Yang Z."/>
            <person name="Zhou J."/>
            <person name="Zhu J."/>
            <person name="Brent C.S."/>
            <person name="Elsik C.G."/>
            <person name="Goodisman M.A."/>
            <person name="Liberles D.A."/>
            <person name="Roe R.M."/>
            <person name="Vargo E.L."/>
            <person name="Vilcinskas A."/>
            <person name="Wang J."/>
            <person name="Bornberg-Bauer E."/>
            <person name="Korb J."/>
            <person name="Zhang G."/>
            <person name="Liebig J."/>
        </authorList>
    </citation>
    <scope>NUCLEOTIDE SEQUENCE [LARGE SCALE GENOMIC DNA]</scope>
    <source>
        <tissue evidence="2">Whole organism</tissue>
    </source>
</reference>
<gene>
    <name evidence="2" type="ORF">L798_02051</name>
</gene>
<dbReference type="InterPro" id="IPR045520">
    <property type="entry name" value="GPAT/DHAPAT_C"/>
</dbReference>
<keyword evidence="3" id="KW-1185">Reference proteome</keyword>
<proteinExistence type="predicted"/>
<accession>A0A067RGD4</accession>